<name>Q22M13_TETTS</name>
<dbReference type="InterPro" id="IPR042178">
    <property type="entry name" value="Serpin_sf_1"/>
</dbReference>
<dbReference type="EMBL" id="GG662720">
    <property type="protein sequence ID" value="EAR86578.1"/>
    <property type="molecule type" value="Genomic_DNA"/>
</dbReference>
<dbReference type="GeneID" id="7841420"/>
<dbReference type="InterPro" id="IPR023795">
    <property type="entry name" value="Serpin_CS"/>
</dbReference>
<dbReference type="eggNOG" id="KOG2392">
    <property type="taxonomic scope" value="Eukaryota"/>
</dbReference>
<evidence type="ECO:0000313" key="5">
    <source>
        <dbReference type="Proteomes" id="UP000009168"/>
    </source>
</evidence>
<evidence type="ECO:0000313" key="4">
    <source>
        <dbReference type="EMBL" id="EAR86578.1"/>
    </source>
</evidence>
<dbReference type="InParanoid" id="Q22M13"/>
<proteinExistence type="inferred from homology"/>
<dbReference type="GO" id="GO:0005615">
    <property type="term" value="C:extracellular space"/>
    <property type="evidence" value="ECO:0007669"/>
    <property type="project" value="InterPro"/>
</dbReference>
<dbReference type="SUPFAM" id="SSF56574">
    <property type="entry name" value="Serpins"/>
    <property type="match status" value="1"/>
</dbReference>
<organism evidence="4 5">
    <name type="scientific">Tetrahymena thermophila (strain SB210)</name>
    <dbReference type="NCBI Taxonomy" id="312017"/>
    <lineage>
        <taxon>Eukaryota</taxon>
        <taxon>Sar</taxon>
        <taxon>Alveolata</taxon>
        <taxon>Ciliophora</taxon>
        <taxon>Intramacronucleata</taxon>
        <taxon>Oligohymenophorea</taxon>
        <taxon>Hymenostomatida</taxon>
        <taxon>Tetrahymenina</taxon>
        <taxon>Tetrahymenidae</taxon>
        <taxon>Tetrahymena</taxon>
    </lineage>
</organism>
<reference evidence="5" key="1">
    <citation type="journal article" date="2006" name="PLoS Biol.">
        <title>Macronuclear genome sequence of the ciliate Tetrahymena thermophila, a model eukaryote.</title>
        <authorList>
            <person name="Eisen J.A."/>
            <person name="Coyne R.S."/>
            <person name="Wu M."/>
            <person name="Wu D."/>
            <person name="Thiagarajan M."/>
            <person name="Wortman J.R."/>
            <person name="Badger J.H."/>
            <person name="Ren Q."/>
            <person name="Amedeo P."/>
            <person name="Jones K.M."/>
            <person name="Tallon L.J."/>
            <person name="Delcher A.L."/>
            <person name="Salzberg S.L."/>
            <person name="Silva J.C."/>
            <person name="Haas B.J."/>
            <person name="Majoros W.H."/>
            <person name="Farzad M."/>
            <person name="Carlton J.M."/>
            <person name="Smith R.K. Jr."/>
            <person name="Garg J."/>
            <person name="Pearlman R.E."/>
            <person name="Karrer K.M."/>
            <person name="Sun L."/>
            <person name="Manning G."/>
            <person name="Elde N.C."/>
            <person name="Turkewitz A.P."/>
            <person name="Asai D.J."/>
            <person name="Wilkes D.E."/>
            <person name="Wang Y."/>
            <person name="Cai H."/>
            <person name="Collins K."/>
            <person name="Stewart B.A."/>
            <person name="Lee S.R."/>
            <person name="Wilamowska K."/>
            <person name="Weinberg Z."/>
            <person name="Ruzzo W.L."/>
            <person name="Wloga D."/>
            <person name="Gaertig J."/>
            <person name="Frankel J."/>
            <person name="Tsao C.-C."/>
            <person name="Gorovsky M.A."/>
            <person name="Keeling P.J."/>
            <person name="Waller R.F."/>
            <person name="Patron N.J."/>
            <person name="Cherry J.M."/>
            <person name="Stover N.A."/>
            <person name="Krieger C.J."/>
            <person name="del Toro C."/>
            <person name="Ryder H.F."/>
            <person name="Williamson S.C."/>
            <person name="Barbeau R.A."/>
            <person name="Hamilton E.P."/>
            <person name="Orias E."/>
        </authorList>
    </citation>
    <scope>NUCLEOTIDE SEQUENCE [LARGE SCALE GENOMIC DNA]</scope>
    <source>
        <strain evidence="5">SB210</strain>
    </source>
</reference>
<dbReference type="KEGG" id="tet:TTHERM_00039060"/>
<dbReference type="PROSITE" id="PS00284">
    <property type="entry name" value="SERPIN"/>
    <property type="match status" value="1"/>
</dbReference>
<dbReference type="InterPro" id="IPR036186">
    <property type="entry name" value="Serpin_sf"/>
</dbReference>
<dbReference type="Gene3D" id="3.30.497.10">
    <property type="entry name" value="Antithrombin, subunit I, domain 2"/>
    <property type="match status" value="1"/>
</dbReference>
<dbReference type="InterPro" id="IPR042185">
    <property type="entry name" value="Serpin_sf_2"/>
</dbReference>
<dbReference type="InterPro" id="IPR000215">
    <property type="entry name" value="Serpin_fam"/>
</dbReference>
<dbReference type="HOGENOM" id="CLU_730559_0_0_1"/>
<dbReference type="AlphaFoldDB" id="Q22M13"/>
<gene>
    <name evidence="4" type="ORF">TTHERM_00039060</name>
</gene>
<dbReference type="InterPro" id="IPR023796">
    <property type="entry name" value="Serpin_dom"/>
</dbReference>
<keyword evidence="5" id="KW-1185">Reference proteome</keyword>
<evidence type="ECO:0000256" key="1">
    <source>
        <dbReference type="ARBA" id="ARBA00009500"/>
    </source>
</evidence>
<dbReference type="OrthoDB" id="10063692at2759"/>
<evidence type="ECO:0000259" key="3">
    <source>
        <dbReference type="SMART" id="SM00093"/>
    </source>
</evidence>
<dbReference type="Proteomes" id="UP000009168">
    <property type="component" value="Unassembled WGS sequence"/>
</dbReference>
<dbReference type="RefSeq" id="XP_977207.1">
    <property type="nucleotide sequence ID" value="XM_972114.1"/>
</dbReference>
<sequence length="379" mass="43807">MLKLESYEFAQLLNSFAFKLYHETRLSDENLVLSPAQMMISLSLLAMGSDSNTEKQFQVLLGYGDPSKLGKCLQQGVKEVLHWVEKFSITSIQIEKSLTIKQTFPLFLKQCGLDYDMFFGQVDFVKGSQAYKNQINEYAVQQLGVQKLIPDGYLNSFVRAVVINSIRYQCVFHTPFSEKLTQQDTFVINNHTTNYKTLLVEVFMMNQIEFYKYFDDKVATFVGIPLKDFRFHLDIIIPKINIKEYEALINYAAYVQYILQSKKTKLHLKLPRFRIQYQQTKPFKDILVGMGLADIFQSMKSDLSKIEKTKSACLSEVLSRPIIEVFEDELSAEQSLELPKYTQPPIVVTVNRPFLYAVRETLTNSILIFGKLIDPTQME</sequence>
<dbReference type="Gene3D" id="2.30.39.10">
    <property type="entry name" value="Alpha-1-antitrypsin, domain 1"/>
    <property type="match status" value="1"/>
</dbReference>
<protein>
    <submittedName>
        <fullName evidence="4">Proteinase inhibitor I4 serpin</fullName>
    </submittedName>
</protein>
<feature type="domain" description="Serpin" evidence="3">
    <location>
        <begin position="18"/>
        <end position="375"/>
    </location>
</feature>
<comment type="similarity">
    <text evidence="1 2">Belongs to the serpin family.</text>
</comment>
<dbReference type="Pfam" id="PF00079">
    <property type="entry name" value="Serpin"/>
    <property type="match status" value="1"/>
</dbReference>
<dbReference type="SMART" id="SM00093">
    <property type="entry name" value="SERPIN"/>
    <property type="match status" value="1"/>
</dbReference>
<dbReference type="STRING" id="312017.Q22M13"/>
<dbReference type="CDD" id="cd00172">
    <property type="entry name" value="serpin"/>
    <property type="match status" value="1"/>
</dbReference>
<dbReference type="GO" id="GO:0004867">
    <property type="term" value="F:serine-type endopeptidase inhibitor activity"/>
    <property type="evidence" value="ECO:0007669"/>
    <property type="project" value="InterPro"/>
</dbReference>
<evidence type="ECO:0000256" key="2">
    <source>
        <dbReference type="RuleBase" id="RU000411"/>
    </source>
</evidence>
<dbReference type="PANTHER" id="PTHR11461">
    <property type="entry name" value="SERINE PROTEASE INHIBITOR, SERPIN"/>
    <property type="match status" value="1"/>
</dbReference>
<dbReference type="PANTHER" id="PTHR11461:SF211">
    <property type="entry name" value="GH10112P-RELATED"/>
    <property type="match status" value="1"/>
</dbReference>
<accession>Q22M13</accession>